<dbReference type="EMBL" id="CP013235">
    <property type="protein sequence ID" value="AMP12104.1"/>
    <property type="molecule type" value="Genomic_DNA"/>
</dbReference>
<organism evidence="1 2">
    <name type="scientific">Collimonas arenae</name>
    <dbReference type="NCBI Taxonomy" id="279058"/>
    <lineage>
        <taxon>Bacteria</taxon>
        <taxon>Pseudomonadati</taxon>
        <taxon>Pseudomonadota</taxon>
        <taxon>Betaproteobacteria</taxon>
        <taxon>Burkholderiales</taxon>
        <taxon>Oxalobacteraceae</taxon>
        <taxon>Collimonas</taxon>
    </lineage>
</organism>
<accession>A0A127QQ29</accession>
<gene>
    <name evidence="1" type="ORF">CAter282_4444</name>
</gene>
<reference evidence="1 2" key="1">
    <citation type="submission" date="2015-11" db="EMBL/GenBank/DDBJ databases">
        <title>Exploring the genomic traits of fungus-feeding bacterial genus Collimonas.</title>
        <authorList>
            <person name="Song C."/>
            <person name="Schmidt R."/>
            <person name="de Jager V."/>
            <person name="Krzyzanowska D."/>
            <person name="Jongedijk E."/>
            <person name="Cankar K."/>
            <person name="Beekwilder J."/>
            <person name="van Veen A."/>
            <person name="de Boer W."/>
            <person name="van Veen J.A."/>
            <person name="Garbeva P."/>
        </authorList>
    </citation>
    <scope>NUCLEOTIDE SEQUENCE [LARGE SCALE GENOMIC DNA]</scope>
    <source>
        <strain evidence="1 2">Ter282</strain>
    </source>
</reference>
<evidence type="ECO:0000313" key="1">
    <source>
        <dbReference type="EMBL" id="AMP12104.1"/>
    </source>
</evidence>
<dbReference type="AlphaFoldDB" id="A0A127QQ29"/>
<protein>
    <submittedName>
        <fullName evidence="1">Uncharacterized protein</fullName>
    </submittedName>
</protein>
<keyword evidence="2" id="KW-1185">Reference proteome</keyword>
<evidence type="ECO:0000313" key="2">
    <source>
        <dbReference type="Proteomes" id="UP000071778"/>
    </source>
</evidence>
<dbReference type="Proteomes" id="UP000071778">
    <property type="component" value="Chromosome"/>
</dbReference>
<sequence length="57" mass="6069">MAVRHAWRLHQALLSGTMAAAIGDGIPPRTAALCFGPTRVTRSTAADDAYKFLDGKL</sequence>
<dbReference type="PATRIC" id="fig|279058.18.peg.4381"/>
<name>A0A127QQ29_9BURK</name>
<proteinExistence type="predicted"/>